<evidence type="ECO:0008006" key="5">
    <source>
        <dbReference type="Google" id="ProtNLM"/>
    </source>
</evidence>
<dbReference type="EMBL" id="JABCQN010000002">
    <property type="protein sequence ID" value="MBF0870404.1"/>
    <property type="molecule type" value="Genomic_DNA"/>
</dbReference>
<dbReference type="RefSeq" id="WP_194257751.1">
    <property type="nucleotide sequence ID" value="NZ_JABCQN010000002.1"/>
</dbReference>
<evidence type="ECO:0000313" key="3">
    <source>
        <dbReference type="EMBL" id="MBF0870404.1"/>
    </source>
</evidence>
<evidence type="ECO:0000313" key="4">
    <source>
        <dbReference type="Proteomes" id="UP000661006"/>
    </source>
</evidence>
<evidence type="ECO:0000256" key="2">
    <source>
        <dbReference type="SAM" id="SignalP"/>
    </source>
</evidence>
<name>A0A9Q2IT45_GLUJA</name>
<gene>
    <name evidence="3" type="ORF">HKD32_05950</name>
</gene>
<dbReference type="Proteomes" id="UP000661006">
    <property type="component" value="Unassembled WGS sequence"/>
</dbReference>
<reference evidence="3" key="1">
    <citation type="submission" date="2020-04" db="EMBL/GenBank/DDBJ databases">
        <authorList>
            <person name="Sombolestani A."/>
        </authorList>
    </citation>
    <scope>NUCLEOTIDE SEQUENCE</scope>
    <source>
        <strain evidence="3">R71697</strain>
    </source>
</reference>
<dbReference type="GeneID" id="81474232"/>
<dbReference type="PROSITE" id="PS51257">
    <property type="entry name" value="PROKAR_LIPOPROTEIN"/>
    <property type="match status" value="1"/>
</dbReference>
<sequence length="71" mass="7274">MKRLLWGCSILLLAGCASHPPSDMSETADDGDGASYTQTAGGPGGGHGGGNNIWSDVFRTALQTGMGFVHH</sequence>
<dbReference type="AlphaFoldDB" id="A0A9Q2IT45"/>
<evidence type="ECO:0000256" key="1">
    <source>
        <dbReference type="SAM" id="MobiDB-lite"/>
    </source>
</evidence>
<protein>
    <recommendedName>
        <fullName evidence="5">Lipoprotein</fullName>
    </recommendedName>
</protein>
<accession>A0A9Q2IT45</accession>
<feature type="chain" id="PRO_5040496481" description="Lipoprotein" evidence="2">
    <location>
        <begin position="20"/>
        <end position="71"/>
    </location>
</feature>
<reference evidence="3" key="2">
    <citation type="submission" date="2020-11" db="EMBL/GenBank/DDBJ databases">
        <title>Description of novel Gluconobacter species.</title>
        <authorList>
            <person name="Cleenwerck I."/>
            <person name="Cnockaert M."/>
            <person name="Borremans W."/>
            <person name="Wieme A.D."/>
            <person name="De Vuyst L."/>
            <person name="Vandamme P."/>
        </authorList>
    </citation>
    <scope>NUCLEOTIDE SEQUENCE</scope>
    <source>
        <strain evidence="3">R71697</strain>
    </source>
</reference>
<comment type="caution">
    <text evidence="3">The sequence shown here is derived from an EMBL/GenBank/DDBJ whole genome shotgun (WGS) entry which is preliminary data.</text>
</comment>
<feature type="compositionally biased region" description="Gly residues" evidence="1">
    <location>
        <begin position="41"/>
        <end position="51"/>
    </location>
</feature>
<feature type="signal peptide" evidence="2">
    <location>
        <begin position="1"/>
        <end position="19"/>
    </location>
</feature>
<keyword evidence="2" id="KW-0732">Signal</keyword>
<proteinExistence type="predicted"/>
<feature type="region of interest" description="Disordered" evidence="1">
    <location>
        <begin position="17"/>
        <end position="52"/>
    </location>
</feature>
<organism evidence="3 4">
    <name type="scientific">Gluconobacter japonicus</name>
    <dbReference type="NCBI Taxonomy" id="376620"/>
    <lineage>
        <taxon>Bacteria</taxon>
        <taxon>Pseudomonadati</taxon>
        <taxon>Pseudomonadota</taxon>
        <taxon>Alphaproteobacteria</taxon>
        <taxon>Acetobacterales</taxon>
        <taxon>Acetobacteraceae</taxon>
        <taxon>Gluconobacter</taxon>
    </lineage>
</organism>